<feature type="domain" description="DUF6933" evidence="1">
    <location>
        <begin position="3"/>
        <end position="151"/>
    </location>
</feature>
<evidence type="ECO:0000313" key="2">
    <source>
        <dbReference type="EMBL" id="PAF23959.1"/>
    </source>
</evidence>
<dbReference type="EMBL" id="NPBS01000133">
    <property type="protein sequence ID" value="PAF23959.1"/>
    <property type="molecule type" value="Genomic_DNA"/>
</dbReference>
<evidence type="ECO:0000259" key="1">
    <source>
        <dbReference type="Pfam" id="PF22016"/>
    </source>
</evidence>
<organism evidence="2 3">
    <name type="scientific">Shouchella clausii</name>
    <name type="common">Alkalihalobacillus clausii</name>
    <dbReference type="NCBI Taxonomy" id="79880"/>
    <lineage>
        <taxon>Bacteria</taxon>
        <taxon>Bacillati</taxon>
        <taxon>Bacillota</taxon>
        <taxon>Bacilli</taxon>
        <taxon>Bacillales</taxon>
        <taxon>Bacillaceae</taxon>
        <taxon>Shouchella</taxon>
    </lineage>
</organism>
<reference evidence="2 3" key="1">
    <citation type="submission" date="2017-07" db="EMBL/GenBank/DDBJ databases">
        <title>Isolation and whole genome analysis of endospore-forming bacteria from heroin.</title>
        <authorList>
            <person name="Kalinowski J."/>
            <person name="Ahrens B."/>
            <person name="Al-Dilaimi A."/>
            <person name="Winkler A."/>
            <person name="Wibberg D."/>
            <person name="Schleenbecker U."/>
            <person name="Ruckert C."/>
            <person name="Wolfel R."/>
            <person name="Grass G."/>
        </authorList>
    </citation>
    <scope>NUCLEOTIDE SEQUENCE [LARGE SCALE GENOMIC DNA]</scope>
    <source>
        <strain evidence="2 3">7523-2</strain>
    </source>
</reference>
<name>A0A268RUM6_SHOCL</name>
<dbReference type="RefSeq" id="WP_095239128.1">
    <property type="nucleotide sequence ID" value="NZ_CP155469.1"/>
</dbReference>
<proteinExistence type="predicted"/>
<gene>
    <name evidence="2" type="ORF">CHH61_21105</name>
</gene>
<dbReference type="Proteomes" id="UP000216133">
    <property type="component" value="Unassembled WGS sequence"/>
</dbReference>
<dbReference type="Pfam" id="PF22016">
    <property type="entry name" value="DUF6933"/>
    <property type="match status" value="1"/>
</dbReference>
<dbReference type="InterPro" id="IPR053864">
    <property type="entry name" value="DUF6933"/>
</dbReference>
<comment type="caution">
    <text evidence="2">The sequence shown here is derived from an EMBL/GenBank/DDBJ whole genome shotgun (WGS) entry which is preliminary data.</text>
</comment>
<protein>
    <recommendedName>
        <fullName evidence="1">DUF6933 domain-containing protein</fullName>
    </recommendedName>
</protein>
<accession>A0A268RUM6</accession>
<evidence type="ECO:0000313" key="3">
    <source>
        <dbReference type="Proteomes" id="UP000216133"/>
    </source>
</evidence>
<sequence length="167" mass="19860">MITISCTKKLFELSHFIEEPITTTPSDEFYRWHANVFRLARKNNMIFMNNETRFCFILFGIKKIHFQNIDEVFTQALIESLRFEKLEEELINKYVAHIDQITFTKTYNRSVLGSMTDMVLMTKLMIEDHLPLSEMNIFPLNKQLNRTPILKLKSYPEQLMKEALRSS</sequence>
<dbReference type="AlphaFoldDB" id="A0A268RUM6"/>